<organism evidence="6 7">
    <name type="scientific">Taphrina deformans (strain PYCC 5710 / ATCC 11124 / CBS 356.35 / IMI 108563 / JCM 9778 / NBRC 8474)</name>
    <name type="common">Peach leaf curl fungus</name>
    <name type="synonym">Lalaria deformans</name>
    <dbReference type="NCBI Taxonomy" id="1097556"/>
    <lineage>
        <taxon>Eukaryota</taxon>
        <taxon>Fungi</taxon>
        <taxon>Dikarya</taxon>
        <taxon>Ascomycota</taxon>
        <taxon>Taphrinomycotina</taxon>
        <taxon>Taphrinomycetes</taxon>
        <taxon>Taphrinales</taxon>
        <taxon>Taphrinaceae</taxon>
        <taxon>Taphrina</taxon>
    </lineage>
</organism>
<dbReference type="AlphaFoldDB" id="R4X9H0"/>
<feature type="region of interest" description="Disordered" evidence="3">
    <location>
        <begin position="1"/>
        <end position="34"/>
    </location>
</feature>
<dbReference type="PANTHER" id="PTHR21737:SF4">
    <property type="entry name" value="SPLICING FACTOR CACTIN"/>
    <property type="match status" value="1"/>
</dbReference>
<evidence type="ECO:0000256" key="3">
    <source>
        <dbReference type="SAM" id="MobiDB-lite"/>
    </source>
</evidence>
<comment type="caution">
    <text evidence="6">The sequence shown here is derived from an EMBL/GenBank/DDBJ whole genome shotgun (WGS) entry which is preliminary data.</text>
</comment>
<dbReference type="VEuPathDB" id="FungiDB:TAPDE_002300"/>
<evidence type="ECO:0000313" key="6">
    <source>
        <dbReference type="EMBL" id="CCG82355.1"/>
    </source>
</evidence>
<sequence length="457" mass="53552">MRAKSPSLTRKREPLESQDNKRAKHGVTDADFSRRDARGAAIQEAFHMKEWLSKEDDFVLKQAKKRAAIRVRESRAKPIDFLAVNLRFVDAERDPADENELEEVEVTPKNPSVYLKTLHLEELDELYGDLEEFYKLETNRSNKGYWRALLAVCKAQRKISKASKNGRDLADNPVSGEINKILLGKSVEQLIALESSINKKLDSTEPIDVDYWEDLYRAVRLKKAWLELDRMFILITKAAEEESKRKQVVFKNGKRQALDAPARYKLEEKPEASNQLMVRSTEKEFESAAARLYKQEANHELEEDEELFNREADVPTRVPKWKSKLPNITPMKPKYFNRVQTGFEWNTYNKVHYNEENLPPKVVWGYRFNIFYPDLLDHTKAPTYKIEKPEGQRNTNEIQEDMSIIRFSAGAPYEDVCFQIVDKDWDHSSRYDRGFKSSFDKGILQLHFKFKRVNYKK</sequence>
<dbReference type="Pfam" id="PF10312">
    <property type="entry name" value="Cactin_mid"/>
    <property type="match status" value="1"/>
</dbReference>
<keyword evidence="7" id="KW-1185">Reference proteome</keyword>
<dbReference type="SMART" id="SM01050">
    <property type="entry name" value="CactinC_cactus"/>
    <property type="match status" value="1"/>
</dbReference>
<feature type="domain" description="Splicing factor cactin central" evidence="5">
    <location>
        <begin position="43"/>
        <end position="231"/>
    </location>
</feature>
<evidence type="ECO:0000256" key="1">
    <source>
        <dbReference type="ARBA" id="ARBA00006895"/>
    </source>
</evidence>
<evidence type="ECO:0000259" key="5">
    <source>
        <dbReference type="Pfam" id="PF10312"/>
    </source>
</evidence>
<feature type="compositionally biased region" description="Basic and acidic residues" evidence="3">
    <location>
        <begin position="10"/>
        <end position="34"/>
    </location>
</feature>
<dbReference type="GO" id="GO:0045292">
    <property type="term" value="P:mRNA cis splicing, via spliceosome"/>
    <property type="evidence" value="ECO:0007669"/>
    <property type="project" value="TreeGrafter"/>
</dbReference>
<name>R4X9H0_TAPDE</name>
<gene>
    <name evidence="6" type="ORF">TAPDE_002300</name>
</gene>
<dbReference type="OrthoDB" id="265955at2759"/>
<dbReference type="PANTHER" id="PTHR21737">
    <property type="entry name" value="POLYGLUTAMINE BINDING PROTEIN 1/MARVEL MEMBRANE-ASSOCIATING DOMAIN CONTAINING 3"/>
    <property type="match status" value="1"/>
</dbReference>
<dbReference type="Pfam" id="PF09732">
    <property type="entry name" value="CactinC_cactus"/>
    <property type="match status" value="1"/>
</dbReference>
<accession>R4X9H0</accession>
<reference evidence="6 7" key="1">
    <citation type="journal article" date="2013" name="MBio">
        <title>Genome sequencing of the plant pathogen Taphrina deformans, the causal agent of peach leaf curl.</title>
        <authorList>
            <person name="Cisse O.H."/>
            <person name="Almeida J.M.G.C.F."/>
            <person name="Fonseca A."/>
            <person name="Kumar A.A."/>
            <person name="Salojaervi J."/>
            <person name="Overmyer K."/>
            <person name="Hauser P.M."/>
            <person name="Pagni M."/>
        </authorList>
    </citation>
    <scope>NUCLEOTIDE SEQUENCE [LARGE SCALE GENOMIC DNA]</scope>
    <source>
        <strain evidence="7">PYCC 5710 / ATCC 11124 / CBS 356.35 / IMI 108563 / JCM 9778 / NBRC 8474</strain>
    </source>
</reference>
<dbReference type="STRING" id="1097556.R4X9H0"/>
<comment type="similarity">
    <text evidence="1">Belongs to the CACTIN family.</text>
</comment>
<protein>
    <recommendedName>
        <fullName evidence="2">Splicing factor Cactin</fullName>
    </recommendedName>
</protein>
<proteinExistence type="inferred from homology"/>
<dbReference type="GO" id="GO:0005681">
    <property type="term" value="C:spliceosomal complex"/>
    <property type="evidence" value="ECO:0007669"/>
    <property type="project" value="TreeGrafter"/>
</dbReference>
<dbReference type="eggNOG" id="KOG2370">
    <property type="taxonomic scope" value="Eukaryota"/>
</dbReference>
<dbReference type="GO" id="GO:0005737">
    <property type="term" value="C:cytoplasm"/>
    <property type="evidence" value="ECO:0007669"/>
    <property type="project" value="TreeGrafter"/>
</dbReference>
<dbReference type="EMBL" id="CAHR02000081">
    <property type="protein sequence ID" value="CCG82355.1"/>
    <property type="molecule type" value="Genomic_DNA"/>
</dbReference>
<dbReference type="InterPro" id="IPR019134">
    <property type="entry name" value="Cactin_C"/>
</dbReference>
<evidence type="ECO:0000256" key="2">
    <source>
        <dbReference type="ARBA" id="ARBA00034534"/>
    </source>
</evidence>
<dbReference type="Proteomes" id="UP000013776">
    <property type="component" value="Unassembled WGS sequence"/>
</dbReference>
<dbReference type="InterPro" id="IPR018816">
    <property type="entry name" value="Cactin_central"/>
</dbReference>
<evidence type="ECO:0000259" key="4">
    <source>
        <dbReference type="Pfam" id="PF09732"/>
    </source>
</evidence>
<feature type="domain" description="Splicing factor Cactin C-terminal" evidence="4">
    <location>
        <begin position="328"/>
        <end position="457"/>
    </location>
</feature>
<evidence type="ECO:0000313" key="7">
    <source>
        <dbReference type="Proteomes" id="UP000013776"/>
    </source>
</evidence>